<reference evidence="4" key="1">
    <citation type="journal article" date="2014" name="Proc. Natl. Acad. Sci. U.S.A.">
        <title>Extensive sampling of basidiomycete genomes demonstrates inadequacy of the white-rot/brown-rot paradigm for wood decay fungi.</title>
        <authorList>
            <person name="Riley R."/>
            <person name="Salamov A.A."/>
            <person name="Brown D.W."/>
            <person name="Nagy L.G."/>
            <person name="Floudas D."/>
            <person name="Held B.W."/>
            <person name="Levasseur A."/>
            <person name="Lombard V."/>
            <person name="Morin E."/>
            <person name="Otillar R."/>
            <person name="Lindquist E.A."/>
            <person name="Sun H."/>
            <person name="LaButti K.M."/>
            <person name="Schmutz J."/>
            <person name="Jabbour D."/>
            <person name="Luo H."/>
            <person name="Baker S.E."/>
            <person name="Pisabarro A.G."/>
            <person name="Walton J.D."/>
            <person name="Blanchette R.A."/>
            <person name="Henrissat B."/>
            <person name="Martin F."/>
            <person name="Cullen D."/>
            <person name="Hibbett D.S."/>
            <person name="Grigoriev I.V."/>
        </authorList>
    </citation>
    <scope>NUCLEOTIDE SEQUENCE [LARGE SCALE GENOMIC DNA]</scope>
    <source>
        <strain evidence="4">MUCL 33604</strain>
    </source>
</reference>
<feature type="coiled-coil region" evidence="1">
    <location>
        <begin position="103"/>
        <end position="164"/>
    </location>
</feature>
<dbReference type="HOGENOM" id="CLU_493557_0_0_1"/>
<feature type="region of interest" description="Disordered" evidence="2">
    <location>
        <begin position="1"/>
        <end position="24"/>
    </location>
</feature>
<feature type="region of interest" description="Disordered" evidence="2">
    <location>
        <begin position="260"/>
        <end position="349"/>
    </location>
</feature>
<protein>
    <submittedName>
        <fullName evidence="3">Uncharacterized protein</fullName>
    </submittedName>
</protein>
<sequence length="509" mass="56278">MSSGPTTSSSSTKTTTPSSGGQGDLRSKVVEILANTANGCLHELGYFPGIIQRLRKTEAINAGLTSDMKKLYEDNHKLARMVRNHQNHLALAGSPNDQQVQQIMTLTDQVSLLGKERDHLERENQSFRAAFPVDNDSRRLLTELTELQAKYRFAMDQIAMLRAELARREPLPRGQFHQRRHSAQMIHDAQPQRVVSQPNARPAGQLERRRASEGTILQHTQMPANLSYPTVEGWTNVPQPFHQYTPPGLNAGVVHSPTEFSGPMVPTPAQLLSHPFNPGHQRPPPPAHSHPQPLTQQSLATHHHYPQPTSPGFEHNSPVPASSTGDSHSLPITPTFSSMDGQHPEQESTSTLLLPSVADPFSHLNNTISGYRRSSTDADLFESNGCEEGGIRKRARLENGGETAEGQAIEVNFESGGDSGGTLEVIEEESEEGLRPIIECVDSIFEEEENEQGQQIRTCVMCKLRFDSGLTQEHPQAFVQPTVDDLVEHCKNEHPAAWEHLRQSASELD</sequence>
<evidence type="ECO:0000256" key="1">
    <source>
        <dbReference type="SAM" id="Coils"/>
    </source>
</evidence>
<gene>
    <name evidence="3" type="ORF">JAAARDRAFT_27995</name>
</gene>
<dbReference type="STRING" id="933084.A0A067QBM0"/>
<dbReference type="Proteomes" id="UP000027265">
    <property type="component" value="Unassembled WGS sequence"/>
</dbReference>
<dbReference type="InParanoid" id="A0A067QBM0"/>
<evidence type="ECO:0000313" key="3">
    <source>
        <dbReference type="EMBL" id="KDQ64374.1"/>
    </source>
</evidence>
<evidence type="ECO:0000256" key="2">
    <source>
        <dbReference type="SAM" id="MobiDB-lite"/>
    </source>
</evidence>
<keyword evidence="1" id="KW-0175">Coiled coil</keyword>
<feature type="compositionally biased region" description="Low complexity" evidence="2">
    <location>
        <begin position="1"/>
        <end position="19"/>
    </location>
</feature>
<feature type="compositionally biased region" description="Polar residues" evidence="2">
    <location>
        <begin position="319"/>
        <end position="340"/>
    </location>
</feature>
<proteinExistence type="predicted"/>
<accession>A0A067QBM0</accession>
<evidence type="ECO:0000313" key="4">
    <source>
        <dbReference type="Proteomes" id="UP000027265"/>
    </source>
</evidence>
<organism evidence="3 4">
    <name type="scientific">Jaapia argillacea MUCL 33604</name>
    <dbReference type="NCBI Taxonomy" id="933084"/>
    <lineage>
        <taxon>Eukaryota</taxon>
        <taxon>Fungi</taxon>
        <taxon>Dikarya</taxon>
        <taxon>Basidiomycota</taxon>
        <taxon>Agaricomycotina</taxon>
        <taxon>Agaricomycetes</taxon>
        <taxon>Agaricomycetidae</taxon>
        <taxon>Jaapiales</taxon>
        <taxon>Jaapiaceae</taxon>
        <taxon>Jaapia</taxon>
    </lineage>
</organism>
<dbReference type="AlphaFoldDB" id="A0A067QBM0"/>
<keyword evidence="4" id="KW-1185">Reference proteome</keyword>
<dbReference type="OrthoDB" id="3263403at2759"/>
<name>A0A067QBM0_9AGAM</name>
<feature type="region of interest" description="Disordered" evidence="2">
    <location>
        <begin position="189"/>
        <end position="209"/>
    </location>
</feature>
<dbReference type="EMBL" id="KL197709">
    <property type="protein sequence ID" value="KDQ64374.1"/>
    <property type="molecule type" value="Genomic_DNA"/>
</dbReference>